<dbReference type="SUPFAM" id="SSF53850">
    <property type="entry name" value="Periplasmic binding protein-like II"/>
    <property type="match status" value="1"/>
</dbReference>
<comment type="caution">
    <text evidence="7">The sequence shown here is derived from an EMBL/GenBank/DDBJ whole genome shotgun (WGS) entry which is preliminary data.</text>
</comment>
<protein>
    <submittedName>
        <fullName evidence="7">DNA-binding transcriptional LysR family regulator</fullName>
    </submittedName>
</protein>
<reference evidence="7 8" key="1">
    <citation type="submission" date="2023-04" db="EMBL/GenBank/DDBJ databases">
        <title>Genome Encyclopedia of Bacteria and Archaea VI: Functional Genomics of Type Strains.</title>
        <authorList>
            <person name="Whitman W."/>
        </authorList>
    </citation>
    <scope>NUCLEOTIDE SEQUENCE [LARGE SCALE GENOMIC DNA]</scope>
    <source>
        <strain evidence="7 8">SG_E_30_P1</strain>
    </source>
</reference>
<keyword evidence="4" id="KW-0804">Transcription</keyword>
<proteinExistence type="inferred from homology"/>
<sequence length="210" mass="22375">MSGAFVVAFVPGVTPGKWARVWGERMPQHPLTLTPLPQADAVGALVAREADAVFVRMPAPDGFAAIPLYEEQPVVVMAKDHELSILDAVSPNDLTGIHLIDGDWAAAVELAATGVGVAIMPHSVARALSRRDVVARSAIDQPVTRIALVWDEGAASDLTEEFIGIVRGRTANSSRGAAPVKEQEKSKPRPKPAAAARRKSGTPQKRSKRR</sequence>
<dbReference type="InterPro" id="IPR005119">
    <property type="entry name" value="LysR_subst-bd"/>
</dbReference>
<organism evidence="7 8">
    <name type="scientific">Antiquaquibacter oligotrophicus</name>
    <dbReference type="NCBI Taxonomy" id="2880260"/>
    <lineage>
        <taxon>Bacteria</taxon>
        <taxon>Bacillati</taxon>
        <taxon>Actinomycetota</taxon>
        <taxon>Actinomycetes</taxon>
        <taxon>Micrococcales</taxon>
        <taxon>Microbacteriaceae</taxon>
        <taxon>Antiquaquibacter</taxon>
    </lineage>
</organism>
<keyword evidence="2" id="KW-0805">Transcription regulation</keyword>
<evidence type="ECO:0000313" key="8">
    <source>
        <dbReference type="Proteomes" id="UP001160142"/>
    </source>
</evidence>
<evidence type="ECO:0000256" key="3">
    <source>
        <dbReference type="ARBA" id="ARBA00023125"/>
    </source>
</evidence>
<keyword evidence="8" id="KW-1185">Reference proteome</keyword>
<dbReference type="Pfam" id="PF03466">
    <property type="entry name" value="LysR_substrate"/>
    <property type="match status" value="2"/>
</dbReference>
<evidence type="ECO:0000259" key="6">
    <source>
        <dbReference type="Pfam" id="PF03466"/>
    </source>
</evidence>
<dbReference type="EMBL" id="JARXVQ010000001">
    <property type="protein sequence ID" value="MDH6180884.1"/>
    <property type="molecule type" value="Genomic_DNA"/>
</dbReference>
<evidence type="ECO:0000256" key="2">
    <source>
        <dbReference type="ARBA" id="ARBA00023015"/>
    </source>
</evidence>
<feature type="domain" description="LysR substrate-binding" evidence="6">
    <location>
        <begin position="103"/>
        <end position="169"/>
    </location>
</feature>
<dbReference type="PANTHER" id="PTHR30346">
    <property type="entry name" value="TRANSCRIPTIONAL DUAL REGULATOR HCAR-RELATED"/>
    <property type="match status" value="1"/>
</dbReference>
<gene>
    <name evidence="7" type="ORF">M2152_001066</name>
</gene>
<comment type="similarity">
    <text evidence="1">Belongs to the LysR transcriptional regulatory family.</text>
</comment>
<feature type="region of interest" description="Disordered" evidence="5">
    <location>
        <begin position="170"/>
        <end position="210"/>
    </location>
</feature>
<evidence type="ECO:0000256" key="1">
    <source>
        <dbReference type="ARBA" id="ARBA00009437"/>
    </source>
</evidence>
<dbReference type="PANTHER" id="PTHR30346:SF0">
    <property type="entry name" value="HCA OPERON TRANSCRIPTIONAL ACTIVATOR HCAR"/>
    <property type="match status" value="1"/>
</dbReference>
<dbReference type="GO" id="GO:0003677">
    <property type="term" value="F:DNA binding"/>
    <property type="evidence" value="ECO:0007669"/>
    <property type="project" value="UniProtKB-KW"/>
</dbReference>
<dbReference type="RefSeq" id="WP_322133214.1">
    <property type="nucleotide sequence ID" value="NZ_CP085036.1"/>
</dbReference>
<evidence type="ECO:0000256" key="4">
    <source>
        <dbReference type="ARBA" id="ARBA00023163"/>
    </source>
</evidence>
<accession>A0ABT6KLI4</accession>
<dbReference type="Proteomes" id="UP001160142">
    <property type="component" value="Unassembled WGS sequence"/>
</dbReference>
<evidence type="ECO:0000256" key="5">
    <source>
        <dbReference type="SAM" id="MobiDB-lite"/>
    </source>
</evidence>
<dbReference type="CDD" id="cd05466">
    <property type="entry name" value="PBP2_LTTR_substrate"/>
    <property type="match status" value="1"/>
</dbReference>
<dbReference type="Gene3D" id="3.40.190.10">
    <property type="entry name" value="Periplasmic binding protein-like II"/>
    <property type="match status" value="4"/>
</dbReference>
<name>A0ABT6KLI4_9MICO</name>
<feature type="compositionally biased region" description="Basic residues" evidence="5">
    <location>
        <begin position="196"/>
        <end position="210"/>
    </location>
</feature>
<evidence type="ECO:0000313" key="7">
    <source>
        <dbReference type="EMBL" id="MDH6180884.1"/>
    </source>
</evidence>
<keyword evidence="3 7" id="KW-0238">DNA-binding</keyword>
<feature type="domain" description="LysR substrate-binding" evidence="6">
    <location>
        <begin position="21"/>
        <end position="96"/>
    </location>
</feature>